<comment type="caution">
    <text evidence="2">The sequence shown here is derived from an EMBL/GenBank/DDBJ whole genome shotgun (WGS) entry which is preliminary data.</text>
</comment>
<dbReference type="SUPFAM" id="SSF54695">
    <property type="entry name" value="POZ domain"/>
    <property type="match status" value="1"/>
</dbReference>
<organism evidence="2 3">
    <name type="scientific">Cercospora kikuchii</name>
    <dbReference type="NCBI Taxonomy" id="84275"/>
    <lineage>
        <taxon>Eukaryota</taxon>
        <taxon>Fungi</taxon>
        <taxon>Dikarya</taxon>
        <taxon>Ascomycota</taxon>
        <taxon>Pezizomycotina</taxon>
        <taxon>Dothideomycetes</taxon>
        <taxon>Dothideomycetidae</taxon>
        <taxon>Mycosphaerellales</taxon>
        <taxon>Mycosphaerellaceae</taxon>
        <taxon>Cercospora</taxon>
    </lineage>
</organism>
<proteinExistence type="predicted"/>
<dbReference type="CDD" id="cd18186">
    <property type="entry name" value="BTB_POZ_ZBTB_KLHL-like"/>
    <property type="match status" value="1"/>
</dbReference>
<sequence length="246" mass="27264">MSDIFATEVVSRDGDIILVVGDKAEKRKLRVSSHILSTVSPVFKAMLGPNFREGQQLRSNGNTEPVEIPLPDDDPKAMTLMCRLLHCRDAPAEDERLVDNFKMLPAALAFDKYQVVGPLHWQIRGVLSHWLFDFDAIVDSVTVCAGTVAAAYLLNCDDAYNRATAHLINICEDSVTELVERQDITDIIPLQVLLILEERRVRMQTKMSVVEGSSDEVAKDGGLCLRCSKAGKQDRNEKCVGRHGAS</sequence>
<feature type="domain" description="BTB" evidence="1">
    <location>
        <begin position="14"/>
        <end position="94"/>
    </location>
</feature>
<reference evidence="2 3" key="1">
    <citation type="submission" date="2021-01" db="EMBL/GenBank/DDBJ databases">
        <title>Cercospora kikuchii MAFF 305040 whole genome shotgun sequence.</title>
        <authorList>
            <person name="Kashiwa T."/>
            <person name="Suzuki T."/>
        </authorList>
    </citation>
    <scope>NUCLEOTIDE SEQUENCE [LARGE SCALE GENOMIC DNA]</scope>
    <source>
        <strain evidence="2 3">MAFF 305040</strain>
    </source>
</reference>
<protein>
    <recommendedName>
        <fullName evidence="1">BTB domain-containing protein</fullName>
    </recommendedName>
</protein>
<dbReference type="SMART" id="SM00225">
    <property type="entry name" value="BTB"/>
    <property type="match status" value="1"/>
</dbReference>
<accession>A0A9P3CMB1</accession>
<evidence type="ECO:0000313" key="2">
    <source>
        <dbReference type="EMBL" id="GIZ45837.1"/>
    </source>
</evidence>
<dbReference type="AlphaFoldDB" id="A0A9P3CMB1"/>
<dbReference type="RefSeq" id="XP_044660324.1">
    <property type="nucleotide sequence ID" value="XM_044804389.1"/>
</dbReference>
<dbReference type="PROSITE" id="PS50097">
    <property type="entry name" value="BTB"/>
    <property type="match status" value="1"/>
</dbReference>
<dbReference type="Gene3D" id="3.30.710.10">
    <property type="entry name" value="Potassium Channel Kv1.1, Chain A"/>
    <property type="match status" value="1"/>
</dbReference>
<dbReference type="GeneID" id="68294562"/>
<dbReference type="Pfam" id="PF00651">
    <property type="entry name" value="BTB"/>
    <property type="match status" value="1"/>
</dbReference>
<gene>
    <name evidence="2" type="ORF">CKM354_000898700</name>
</gene>
<keyword evidence="3" id="KW-1185">Reference proteome</keyword>
<dbReference type="InterPro" id="IPR011333">
    <property type="entry name" value="SKP1/BTB/POZ_sf"/>
</dbReference>
<dbReference type="OrthoDB" id="3650604at2759"/>
<dbReference type="Proteomes" id="UP000825890">
    <property type="component" value="Unassembled WGS sequence"/>
</dbReference>
<dbReference type="EMBL" id="BOLY01000006">
    <property type="protein sequence ID" value="GIZ45837.1"/>
    <property type="molecule type" value="Genomic_DNA"/>
</dbReference>
<evidence type="ECO:0000259" key="1">
    <source>
        <dbReference type="PROSITE" id="PS50097"/>
    </source>
</evidence>
<dbReference type="InterPro" id="IPR000210">
    <property type="entry name" value="BTB/POZ_dom"/>
</dbReference>
<evidence type="ECO:0000313" key="3">
    <source>
        <dbReference type="Proteomes" id="UP000825890"/>
    </source>
</evidence>
<name>A0A9P3CMB1_9PEZI</name>